<dbReference type="PANTHER" id="PTHR47003:SF2">
    <property type="entry name" value="OS01G0970900 PROTEIN"/>
    <property type="match status" value="1"/>
</dbReference>
<dbReference type="OrthoDB" id="185373at2759"/>
<dbReference type="EMBL" id="JADFTS010000006">
    <property type="protein sequence ID" value="KAF9602016.1"/>
    <property type="molecule type" value="Genomic_DNA"/>
</dbReference>
<reference evidence="3 4" key="1">
    <citation type="submission" date="2020-10" db="EMBL/GenBank/DDBJ databases">
        <title>The Coptis chinensis genome and diversification of protoberbering-type alkaloids.</title>
        <authorList>
            <person name="Wang B."/>
            <person name="Shu S."/>
            <person name="Song C."/>
            <person name="Liu Y."/>
        </authorList>
    </citation>
    <scope>NUCLEOTIDE SEQUENCE [LARGE SCALE GENOMIC DNA]</scope>
    <source>
        <strain evidence="3">HL-2020</strain>
        <tissue evidence="3">Leaf</tissue>
    </source>
</reference>
<dbReference type="AlphaFoldDB" id="A0A835HNC8"/>
<keyword evidence="1" id="KW-0677">Repeat</keyword>
<gene>
    <name evidence="3" type="ORF">IFM89_024773</name>
</gene>
<name>A0A835HNC8_9MAGN</name>
<organism evidence="3 4">
    <name type="scientific">Coptis chinensis</name>
    <dbReference type="NCBI Taxonomy" id="261450"/>
    <lineage>
        <taxon>Eukaryota</taxon>
        <taxon>Viridiplantae</taxon>
        <taxon>Streptophyta</taxon>
        <taxon>Embryophyta</taxon>
        <taxon>Tracheophyta</taxon>
        <taxon>Spermatophyta</taxon>
        <taxon>Magnoliopsida</taxon>
        <taxon>Ranunculales</taxon>
        <taxon>Ranunculaceae</taxon>
        <taxon>Coptidoideae</taxon>
        <taxon>Coptis</taxon>
    </lineage>
</organism>
<dbReference type="InterPro" id="IPR002885">
    <property type="entry name" value="PPR_rpt"/>
</dbReference>
<evidence type="ECO:0000313" key="4">
    <source>
        <dbReference type="Proteomes" id="UP000631114"/>
    </source>
</evidence>
<feature type="repeat" description="PPR" evidence="2">
    <location>
        <begin position="352"/>
        <end position="386"/>
    </location>
</feature>
<dbReference type="NCBIfam" id="TIGR00756">
    <property type="entry name" value="PPR"/>
    <property type="match status" value="4"/>
</dbReference>
<dbReference type="Proteomes" id="UP000631114">
    <property type="component" value="Unassembled WGS sequence"/>
</dbReference>
<evidence type="ECO:0000313" key="3">
    <source>
        <dbReference type="EMBL" id="KAF9602016.1"/>
    </source>
</evidence>
<proteinExistence type="predicted"/>
<evidence type="ECO:0008006" key="5">
    <source>
        <dbReference type="Google" id="ProtNLM"/>
    </source>
</evidence>
<dbReference type="InterPro" id="IPR011990">
    <property type="entry name" value="TPR-like_helical_dom_sf"/>
</dbReference>
<evidence type="ECO:0000256" key="1">
    <source>
        <dbReference type="ARBA" id="ARBA00022737"/>
    </source>
</evidence>
<dbReference type="InterPro" id="IPR044578">
    <property type="entry name" value="BIR6-like"/>
</dbReference>
<dbReference type="GO" id="GO:0008380">
    <property type="term" value="P:RNA splicing"/>
    <property type="evidence" value="ECO:0007669"/>
    <property type="project" value="InterPro"/>
</dbReference>
<feature type="repeat" description="PPR" evidence="2">
    <location>
        <begin position="317"/>
        <end position="351"/>
    </location>
</feature>
<feature type="repeat" description="PPR" evidence="2">
    <location>
        <begin position="387"/>
        <end position="421"/>
    </location>
</feature>
<protein>
    <recommendedName>
        <fullName evidence="5">Pentatricopeptide repeat-containing protein</fullName>
    </recommendedName>
</protein>
<dbReference type="Pfam" id="PF13041">
    <property type="entry name" value="PPR_2"/>
    <property type="match status" value="1"/>
</dbReference>
<feature type="repeat" description="PPR" evidence="2">
    <location>
        <begin position="210"/>
        <end position="244"/>
    </location>
</feature>
<dbReference type="Gene3D" id="1.25.40.10">
    <property type="entry name" value="Tetratricopeptide repeat domain"/>
    <property type="match status" value="3"/>
</dbReference>
<evidence type="ECO:0000256" key="2">
    <source>
        <dbReference type="PROSITE-ProRule" id="PRU00708"/>
    </source>
</evidence>
<sequence length="568" mass="65040">MNRAKGILASLRLMNSFHLTRSLNTQKSYFSSTPSSVVELFRTREWSEELKQELEKAHLSTLSHETVLYVLMKLDQEPLKALDFFTWETINEFWCLVKRMSDEDCDIDEDTYSTVLGNFKAAKMINDANALNEYFTKVTRDSASNAIVKSVAEVVLESDCDDNVKKKLWELKVTLSESIVLRILRALGQCPLKALCVFRWMEEDMGYSHSAITYNGVLRVLGRQESVNEFWSVVKEMESAGYDIDMFAYRRLSKNFRRNKMIKTAVELYEVMMDSPNKPSLESCRILLWMISLDKNTDIDLAFRVFKKYEATGYALSKAVYDGIHRCLTNAGRFNEAEMILETMKTAGHEPDNITYSQVLNGLCTSERMEEAYKLLDEMEAQGCIPDLKTWTILIQGHCNARDIDQAMKCFTKMLEKKVDVDADVLEVLVNGLCGQGRVDGANNLVIEMVDKANMRPLVATYKNLIQILLRERKIKEATNLLCLMKKHNFQTSLRPFYYFISRTGTVDDASEFLEILSTKQYPSSAAYYLLLKSFLKEGRQSEAQDLRSRSPAHISNHADIGKLFASA</sequence>
<dbReference type="Pfam" id="PF01535">
    <property type="entry name" value="PPR"/>
    <property type="match status" value="4"/>
</dbReference>
<dbReference type="PROSITE" id="PS51375">
    <property type="entry name" value="PPR"/>
    <property type="match status" value="4"/>
</dbReference>
<keyword evidence="4" id="KW-1185">Reference proteome</keyword>
<accession>A0A835HNC8</accession>
<dbReference type="PANTHER" id="PTHR47003">
    <property type="entry name" value="OS01G0970900 PROTEIN"/>
    <property type="match status" value="1"/>
</dbReference>
<comment type="caution">
    <text evidence="3">The sequence shown here is derived from an EMBL/GenBank/DDBJ whole genome shotgun (WGS) entry which is preliminary data.</text>
</comment>